<dbReference type="GO" id="GO:0015068">
    <property type="term" value="F:glycine amidinotransferase activity"/>
    <property type="evidence" value="ECO:0007669"/>
    <property type="project" value="UniProtKB-UniRule"/>
</dbReference>
<keyword evidence="11" id="KW-1185">Reference proteome</keyword>
<comment type="function">
    <text evidence="9">Catalyzes the biosynthesis of guanidinoacetate, the immediate precursor of creatine. Creatine plays a vital role in energy metabolism in muscle tissues. May play a role in embryonic and central nervous system development.</text>
</comment>
<dbReference type="EMBL" id="CACRXK020010634">
    <property type="protein sequence ID" value="CAB4019805.1"/>
    <property type="molecule type" value="Genomic_DNA"/>
</dbReference>
<dbReference type="FunFam" id="3.75.10.10:FF:000005">
    <property type="entry name" value="Glycine amidinotransferase, mitochondrial"/>
    <property type="match status" value="1"/>
</dbReference>
<comment type="similarity">
    <text evidence="3 9">Belongs to the amidinotransferase family.</text>
</comment>
<keyword evidence="4 9" id="KW-0808">Transferase</keyword>
<protein>
    <recommendedName>
        <fullName evidence="9">Glycine amidinotransferase</fullName>
        <ecNumber evidence="9">2.1.4.1</ecNumber>
    </recommendedName>
    <alternativeName>
        <fullName evidence="9">L-arginine:glycine amidinotransferase</fullName>
    </alternativeName>
</protein>
<dbReference type="GO" id="GO:0005743">
    <property type="term" value="C:mitochondrial inner membrane"/>
    <property type="evidence" value="ECO:0007669"/>
    <property type="project" value="UniProtKB-SubCell"/>
</dbReference>
<comment type="catalytic activity">
    <reaction evidence="9">
        <text>L-arginine + glycine = guanidinoacetate + L-ornithine</text>
        <dbReference type="Rhea" id="RHEA:13201"/>
        <dbReference type="ChEBI" id="CHEBI:32682"/>
        <dbReference type="ChEBI" id="CHEBI:46911"/>
        <dbReference type="ChEBI" id="CHEBI:57305"/>
        <dbReference type="ChEBI" id="CHEBI:57742"/>
        <dbReference type="EC" id="2.1.4.1"/>
    </reaction>
</comment>
<keyword evidence="8 9" id="KW-0472">Membrane</keyword>
<dbReference type="PANTHER" id="PTHR10488">
    <property type="entry name" value="GLYCINE AMIDINOTRANSFERASE, MITOCHONDRIAL"/>
    <property type="match status" value="1"/>
</dbReference>
<proteinExistence type="inferred from homology"/>
<dbReference type="InterPro" id="IPR033195">
    <property type="entry name" value="AmidinoTrfase"/>
</dbReference>
<comment type="subunit">
    <text evidence="9">Homodimer.</text>
</comment>
<evidence type="ECO:0000256" key="9">
    <source>
        <dbReference type="RuleBase" id="RU367092"/>
    </source>
</evidence>
<organism evidence="10 11">
    <name type="scientific">Paramuricea clavata</name>
    <name type="common">Red gorgonian</name>
    <name type="synonym">Violescent sea-whip</name>
    <dbReference type="NCBI Taxonomy" id="317549"/>
    <lineage>
        <taxon>Eukaryota</taxon>
        <taxon>Metazoa</taxon>
        <taxon>Cnidaria</taxon>
        <taxon>Anthozoa</taxon>
        <taxon>Octocorallia</taxon>
        <taxon>Malacalcyonacea</taxon>
        <taxon>Plexauridae</taxon>
        <taxon>Paramuricea</taxon>
    </lineage>
</organism>
<sequence length="401" mass="46174">MMLFRGGCRGREPAIIKKQVLAFLSMRARGVQTESNTKRSPVCAYNEWDPLEEVIVGRPENAHVPPFTIEVKANTSQAQWPFYQQHGGKPFPVEHVAKAVKQIDEFCKILEHEGVTVRRPKILDHSKEFSTPDFTSTGMYAAMPRDVLLVVGEEIIEAPMCWRSRFFEYRAYRDLMKEYFHAGATWTVAPKPLMDDALYDQDYPINSAEDRQKLATEGKFVTTEDDICFDAADFMRCGTDLFAQRSQVTNYFGIEWMRRHLAPKGYRVHTLSFDDPNPMHIDGTFNVIGPGLVLSNPIRPCRQIDMFHKAGWQVVKPPTPLIPDDHPLWMTSKWLSMNVVMLDPKRVVVSKYEYTTQKMFEDLGIECILVDIMYAMSLGGGFHCWTTDVRRRGTLETYFDF</sequence>
<dbReference type="OrthoDB" id="10264242at2759"/>
<evidence type="ECO:0000256" key="1">
    <source>
        <dbReference type="ARBA" id="ARBA00004273"/>
    </source>
</evidence>
<dbReference type="SUPFAM" id="SSF55909">
    <property type="entry name" value="Pentein"/>
    <property type="match status" value="1"/>
</dbReference>
<evidence type="ECO:0000313" key="11">
    <source>
        <dbReference type="Proteomes" id="UP001152795"/>
    </source>
</evidence>
<name>A0A6S7IL01_PARCT</name>
<dbReference type="GO" id="GO:0006601">
    <property type="term" value="P:creatine biosynthetic process"/>
    <property type="evidence" value="ECO:0007669"/>
    <property type="project" value="UniProtKB-UniRule"/>
</dbReference>
<gene>
    <name evidence="10" type="ORF">PACLA_8A011466</name>
</gene>
<evidence type="ECO:0000256" key="2">
    <source>
        <dbReference type="ARBA" id="ARBA00004858"/>
    </source>
</evidence>
<evidence type="ECO:0000313" key="10">
    <source>
        <dbReference type="EMBL" id="CAB4019805.1"/>
    </source>
</evidence>
<dbReference type="PANTHER" id="PTHR10488:SF1">
    <property type="entry name" value="GLYCINE AMIDINOTRANSFERASE, MITOCHONDRIAL"/>
    <property type="match status" value="1"/>
</dbReference>
<evidence type="ECO:0000256" key="3">
    <source>
        <dbReference type="ARBA" id="ARBA00006943"/>
    </source>
</evidence>
<dbReference type="EC" id="2.1.4.1" evidence="9"/>
<reference evidence="10" key="1">
    <citation type="submission" date="2020-04" db="EMBL/GenBank/DDBJ databases">
        <authorList>
            <person name="Alioto T."/>
            <person name="Alioto T."/>
            <person name="Gomez Garrido J."/>
        </authorList>
    </citation>
    <scope>NUCLEOTIDE SEQUENCE</scope>
    <source>
        <strain evidence="10">A484AB</strain>
    </source>
</reference>
<dbReference type="UniPathway" id="UPA00104">
    <property type="reaction ID" value="UER00579"/>
</dbReference>
<dbReference type="Gene3D" id="3.75.10.10">
    <property type="entry name" value="L-arginine/glycine Amidinotransferase, Chain A"/>
    <property type="match status" value="1"/>
</dbReference>
<evidence type="ECO:0000256" key="8">
    <source>
        <dbReference type="ARBA" id="ARBA00023136"/>
    </source>
</evidence>
<keyword evidence="5 9" id="KW-0999">Mitochondrion inner membrane</keyword>
<dbReference type="AlphaFoldDB" id="A0A6S7IL01"/>
<dbReference type="CDD" id="cd21136">
    <property type="entry name" value="amidinotransferase_AGAT-like"/>
    <property type="match status" value="1"/>
</dbReference>
<comment type="subcellular location">
    <subcellularLocation>
        <location evidence="1 9">Mitochondrion inner membrane</location>
    </subcellularLocation>
</comment>
<comment type="pathway">
    <text evidence="2 9">Amine and polyamine biosynthesis; creatine biosynthesis; creatine from L-arginine and glycine: step 1/2.</text>
</comment>
<accession>A0A6S7IL01</accession>
<keyword evidence="6" id="KW-0809">Transit peptide</keyword>
<evidence type="ECO:0000256" key="4">
    <source>
        <dbReference type="ARBA" id="ARBA00022679"/>
    </source>
</evidence>
<dbReference type="Proteomes" id="UP001152795">
    <property type="component" value="Unassembled WGS sequence"/>
</dbReference>
<keyword evidence="7 9" id="KW-0496">Mitochondrion</keyword>
<comment type="caution">
    <text evidence="10">The sequence shown here is derived from an EMBL/GenBank/DDBJ whole genome shotgun (WGS) entry which is preliminary data.</text>
</comment>
<evidence type="ECO:0000256" key="7">
    <source>
        <dbReference type="ARBA" id="ARBA00023128"/>
    </source>
</evidence>
<dbReference type="GO" id="GO:0005758">
    <property type="term" value="C:mitochondrial intermembrane space"/>
    <property type="evidence" value="ECO:0007669"/>
    <property type="project" value="TreeGrafter"/>
</dbReference>
<evidence type="ECO:0000256" key="6">
    <source>
        <dbReference type="ARBA" id="ARBA00022946"/>
    </source>
</evidence>
<evidence type="ECO:0000256" key="5">
    <source>
        <dbReference type="ARBA" id="ARBA00022792"/>
    </source>
</evidence>